<dbReference type="EMBL" id="CP036402">
    <property type="protein sequence ID" value="QBI19040.1"/>
    <property type="molecule type" value="Genomic_DNA"/>
</dbReference>
<evidence type="ECO:0000256" key="8">
    <source>
        <dbReference type="ARBA" id="ARBA00023229"/>
    </source>
</evidence>
<keyword evidence="9 11" id="KW-0413">Isomerase</keyword>
<dbReference type="EC" id="5.3.3.2" evidence="11"/>
<evidence type="ECO:0000256" key="12">
    <source>
        <dbReference type="SAM" id="MobiDB-lite"/>
    </source>
</evidence>
<dbReference type="GO" id="GO:0004452">
    <property type="term" value="F:isopentenyl-diphosphate delta-isomerase activity"/>
    <property type="evidence" value="ECO:0007669"/>
    <property type="project" value="UniProtKB-UniRule"/>
</dbReference>
<keyword evidence="8 11" id="KW-0414">Isoprene biosynthesis</keyword>
<dbReference type="PIRSF" id="PIRSF003314">
    <property type="entry name" value="IPP_isomerase"/>
    <property type="match status" value="1"/>
</dbReference>
<evidence type="ECO:0000256" key="3">
    <source>
        <dbReference type="ARBA" id="ARBA00022630"/>
    </source>
</evidence>
<feature type="binding site" evidence="11">
    <location>
        <begin position="295"/>
        <end position="297"/>
    </location>
    <ligand>
        <name>FMN</name>
        <dbReference type="ChEBI" id="CHEBI:58210"/>
    </ligand>
</feature>
<dbReference type="GO" id="GO:0008299">
    <property type="term" value="P:isoprenoid biosynthetic process"/>
    <property type="evidence" value="ECO:0007669"/>
    <property type="project" value="UniProtKB-UniRule"/>
</dbReference>
<evidence type="ECO:0000259" key="13">
    <source>
        <dbReference type="Pfam" id="PF01070"/>
    </source>
</evidence>
<dbReference type="InterPro" id="IPR000262">
    <property type="entry name" value="FMN-dep_DH"/>
</dbReference>
<feature type="binding site" evidence="11">
    <location>
        <position position="146"/>
    </location>
    <ligand>
        <name>FMN</name>
        <dbReference type="ChEBI" id="CHEBI:58210"/>
    </ligand>
</feature>
<evidence type="ECO:0000256" key="5">
    <source>
        <dbReference type="ARBA" id="ARBA00022723"/>
    </source>
</evidence>
<gene>
    <name evidence="11" type="primary">fni</name>
    <name evidence="14" type="ORF">ER308_05430</name>
</gene>
<dbReference type="GO" id="GO:0070402">
    <property type="term" value="F:NADPH binding"/>
    <property type="evidence" value="ECO:0007669"/>
    <property type="project" value="UniProtKB-UniRule"/>
</dbReference>
<evidence type="ECO:0000256" key="7">
    <source>
        <dbReference type="ARBA" id="ARBA00022857"/>
    </source>
</evidence>
<comment type="cofactor">
    <cofactor evidence="11">
        <name>Mg(2+)</name>
        <dbReference type="ChEBI" id="CHEBI:18420"/>
    </cofactor>
</comment>
<accession>A0A411YCW6</accession>
<feature type="binding site" evidence="11">
    <location>
        <begin position="316"/>
        <end position="317"/>
    </location>
    <ligand>
        <name>FMN</name>
        <dbReference type="ChEBI" id="CHEBI:58210"/>
    </ligand>
</feature>
<dbReference type="NCBIfam" id="TIGR02151">
    <property type="entry name" value="IPP_isom_2"/>
    <property type="match status" value="1"/>
</dbReference>
<feature type="binding site" evidence="11">
    <location>
        <position position="118"/>
    </location>
    <ligand>
        <name>FMN</name>
        <dbReference type="ChEBI" id="CHEBI:58210"/>
    </ligand>
</feature>
<dbReference type="HAMAP" id="MF_00354">
    <property type="entry name" value="Idi_2"/>
    <property type="match status" value="1"/>
</dbReference>
<dbReference type="GO" id="GO:0016491">
    <property type="term" value="F:oxidoreductase activity"/>
    <property type="evidence" value="ECO:0007669"/>
    <property type="project" value="InterPro"/>
</dbReference>
<comment type="subcellular location">
    <subcellularLocation>
        <location evidence="11">Cytoplasm</location>
    </subcellularLocation>
</comment>
<feature type="binding site" evidence="11">
    <location>
        <begin position="118"/>
        <end position="120"/>
    </location>
    <ligand>
        <name>substrate</name>
    </ligand>
</feature>
<proteinExistence type="inferred from homology"/>
<dbReference type="AlphaFoldDB" id="A0A411YCW6"/>
<feature type="compositionally biased region" description="Pro residues" evidence="12">
    <location>
        <begin position="12"/>
        <end position="21"/>
    </location>
</feature>
<dbReference type="Gene3D" id="3.20.20.70">
    <property type="entry name" value="Aldolase class I"/>
    <property type="match status" value="1"/>
</dbReference>
<feature type="domain" description="FMN-dependent dehydrogenase" evidence="13">
    <location>
        <begin position="197"/>
        <end position="361"/>
    </location>
</feature>
<evidence type="ECO:0000313" key="15">
    <source>
        <dbReference type="Proteomes" id="UP000291469"/>
    </source>
</evidence>
<name>A0A411YCW6_9ACTN</name>
<comment type="cofactor">
    <cofactor evidence="11">
        <name>NADPH</name>
        <dbReference type="ChEBI" id="CHEBI:57783"/>
    </cofactor>
</comment>
<organism evidence="14 15">
    <name type="scientific">Egibacter rhizosphaerae</name>
    <dbReference type="NCBI Taxonomy" id="1670831"/>
    <lineage>
        <taxon>Bacteria</taxon>
        <taxon>Bacillati</taxon>
        <taxon>Actinomycetota</taxon>
        <taxon>Nitriliruptoria</taxon>
        <taxon>Egibacterales</taxon>
        <taxon>Egibacteraceae</taxon>
        <taxon>Egibacter</taxon>
    </lineage>
</organism>
<comment type="cofactor">
    <cofactor evidence="1 11">
        <name>FMN</name>
        <dbReference type="ChEBI" id="CHEBI:58210"/>
    </cofactor>
</comment>
<keyword evidence="15" id="KW-1185">Reference proteome</keyword>
<feature type="region of interest" description="Disordered" evidence="12">
    <location>
        <begin position="1"/>
        <end position="27"/>
    </location>
</feature>
<keyword evidence="3 11" id="KW-0285">Flavoprotein</keyword>
<comment type="similarity">
    <text evidence="11">Belongs to the IPP isomerase type 2 family.</text>
</comment>
<feature type="binding site" evidence="11">
    <location>
        <position position="180"/>
    </location>
    <ligand>
        <name>substrate</name>
    </ligand>
</feature>
<dbReference type="GO" id="GO:0000287">
    <property type="term" value="F:magnesium ion binding"/>
    <property type="evidence" value="ECO:0007669"/>
    <property type="project" value="UniProtKB-UniRule"/>
</dbReference>
<reference evidence="14 15" key="1">
    <citation type="submission" date="2019-01" db="EMBL/GenBank/DDBJ databases">
        <title>Egibacter rhizosphaerae EGI 80759T.</title>
        <authorList>
            <person name="Chen D.-D."/>
            <person name="Tian Y."/>
            <person name="Jiao J.-Y."/>
            <person name="Zhang X.-T."/>
            <person name="Zhang Y.-G."/>
            <person name="Zhang Y."/>
            <person name="Xiao M."/>
            <person name="Shu W.-S."/>
            <person name="Li W.-J."/>
        </authorList>
    </citation>
    <scope>NUCLEOTIDE SEQUENCE [LARGE SCALE GENOMIC DNA]</scope>
    <source>
        <strain evidence="14 15">EGI 80759</strain>
    </source>
</reference>
<dbReference type="InterPro" id="IPR013785">
    <property type="entry name" value="Aldolase_TIM"/>
</dbReference>
<feature type="binding site" evidence="11">
    <location>
        <position position="181"/>
    </location>
    <ligand>
        <name>Mg(2+)</name>
        <dbReference type="ChEBI" id="CHEBI:18420"/>
    </ligand>
</feature>
<comment type="subunit">
    <text evidence="10 11">Homooctamer. Dimer of tetramers.</text>
</comment>
<evidence type="ECO:0000256" key="11">
    <source>
        <dbReference type="HAMAP-Rule" id="MF_00354"/>
    </source>
</evidence>
<dbReference type="OrthoDB" id="9795032at2"/>
<sequence>MSDVPGAAAEPPNEPGEPPNEPGEDNTARKADHLRIALGDHAGFVGLTTGFEQLRVRARALPERDLDEVDLSTELWGHHLTWPLLISCMTGGTTEAGPVNRALAVAAQRHGVAVGLGSGRVLLEDHARDEGFMVREAAPDVPILANLGAAQLAEYGPDACEWLVSRCAADALVIHLNPLQEAVQPGGDTGFSGLTARIDGLARELSVPVVVKEVGFGLAPEDIELLAGSGVAGIDVAGAGGTNWARIEGQREDEAGAVAAAFTDWGWPTTESVRVAHEILGPRRLRTVYLIASGGVRDGVDALKALCLGADLVGVARGLLSAAVEGPEAADRAVGVIARQLQVAAWAAGAGRVDDLESHLLR</sequence>
<feature type="binding site" evidence="11">
    <location>
        <position position="242"/>
    </location>
    <ligand>
        <name>FMN</name>
        <dbReference type="ChEBI" id="CHEBI:58210"/>
    </ligand>
</feature>
<dbReference type="PANTHER" id="PTHR43665">
    <property type="entry name" value="ISOPENTENYL-DIPHOSPHATE DELTA-ISOMERASE"/>
    <property type="match status" value="1"/>
</dbReference>
<dbReference type="SUPFAM" id="SSF51395">
    <property type="entry name" value="FMN-linked oxidoreductases"/>
    <property type="match status" value="1"/>
</dbReference>
<evidence type="ECO:0000256" key="2">
    <source>
        <dbReference type="ARBA" id="ARBA00022490"/>
    </source>
</evidence>
<feature type="binding site" evidence="11">
    <location>
        <position position="212"/>
    </location>
    <ligand>
        <name>FMN</name>
        <dbReference type="ChEBI" id="CHEBI:58210"/>
    </ligand>
</feature>
<evidence type="ECO:0000256" key="4">
    <source>
        <dbReference type="ARBA" id="ARBA00022643"/>
    </source>
</evidence>
<feature type="binding site" evidence="11">
    <location>
        <position position="87"/>
    </location>
    <ligand>
        <name>FMN</name>
        <dbReference type="ChEBI" id="CHEBI:58210"/>
    </ligand>
</feature>
<keyword evidence="4 11" id="KW-0288">FMN</keyword>
<evidence type="ECO:0000256" key="6">
    <source>
        <dbReference type="ARBA" id="ARBA00022842"/>
    </source>
</evidence>
<dbReference type="KEGG" id="erz:ER308_05430"/>
<evidence type="ECO:0000256" key="9">
    <source>
        <dbReference type="ARBA" id="ARBA00023235"/>
    </source>
</evidence>
<keyword evidence="5 11" id="KW-0479">Metal-binding</keyword>
<comment type="caution">
    <text evidence="11">Lacks conserved residue(s) required for the propagation of feature annotation.</text>
</comment>
<keyword evidence="6 11" id="KW-0460">Magnesium</keyword>
<protein>
    <recommendedName>
        <fullName evidence="11">Isopentenyl-diphosphate delta-isomerase</fullName>
        <shortName evidence="11">IPP isomerase</shortName>
        <ecNumber evidence="11">5.3.3.2</ecNumber>
    </recommendedName>
    <alternativeName>
        <fullName evidence="11">Isopentenyl diphosphate:dimethylallyl diphosphate isomerase</fullName>
    </alternativeName>
    <alternativeName>
        <fullName evidence="11">Isopentenyl pyrophosphate isomerase</fullName>
    </alternativeName>
    <alternativeName>
        <fullName evidence="11">Type 2 isopentenyl diphosphate isomerase</fullName>
        <shortName evidence="11">IDI-2</shortName>
    </alternativeName>
</protein>
<feature type="binding site" evidence="11">
    <location>
        <begin position="29"/>
        <end position="30"/>
    </location>
    <ligand>
        <name>substrate</name>
    </ligand>
</feature>
<dbReference type="GO" id="GO:0010181">
    <property type="term" value="F:FMN binding"/>
    <property type="evidence" value="ECO:0007669"/>
    <property type="project" value="UniProtKB-UniRule"/>
</dbReference>
<evidence type="ECO:0000256" key="10">
    <source>
        <dbReference type="ARBA" id="ARBA00025810"/>
    </source>
</evidence>
<evidence type="ECO:0000313" key="14">
    <source>
        <dbReference type="EMBL" id="QBI19040.1"/>
    </source>
</evidence>
<keyword evidence="2 11" id="KW-0963">Cytoplasm</keyword>
<comment type="function">
    <text evidence="11">Involved in the biosynthesis of isoprenoids. Catalyzes the 1,3-allylic rearrangement of the homoallylic substrate isopentenyl (IPP) to its allylic isomer, dimethylallyl diphosphate (DMAPP).</text>
</comment>
<dbReference type="PANTHER" id="PTHR43665:SF1">
    <property type="entry name" value="ISOPENTENYL-DIPHOSPHATE DELTA-ISOMERASE"/>
    <property type="match status" value="1"/>
</dbReference>
<feature type="compositionally biased region" description="Low complexity" evidence="12">
    <location>
        <begin position="1"/>
        <end position="11"/>
    </location>
</feature>
<dbReference type="Proteomes" id="UP000291469">
    <property type="component" value="Chromosome"/>
</dbReference>
<keyword evidence="7 11" id="KW-0521">NADP</keyword>
<dbReference type="CDD" id="cd02811">
    <property type="entry name" value="IDI-2_FMN"/>
    <property type="match status" value="1"/>
</dbReference>
<evidence type="ECO:0000256" key="1">
    <source>
        <dbReference type="ARBA" id="ARBA00001917"/>
    </source>
</evidence>
<dbReference type="Pfam" id="PF01070">
    <property type="entry name" value="FMN_dh"/>
    <property type="match status" value="1"/>
</dbReference>
<comment type="catalytic activity">
    <reaction evidence="11">
        <text>isopentenyl diphosphate = dimethylallyl diphosphate</text>
        <dbReference type="Rhea" id="RHEA:23284"/>
        <dbReference type="ChEBI" id="CHEBI:57623"/>
        <dbReference type="ChEBI" id="CHEBI:128769"/>
        <dbReference type="EC" id="5.3.3.2"/>
    </reaction>
</comment>
<dbReference type="RefSeq" id="WP_131154037.1">
    <property type="nucleotide sequence ID" value="NZ_CP036402.1"/>
</dbReference>
<dbReference type="GO" id="GO:0005737">
    <property type="term" value="C:cytoplasm"/>
    <property type="evidence" value="ECO:0007669"/>
    <property type="project" value="UniProtKB-SubCell"/>
</dbReference>
<dbReference type="InterPro" id="IPR011179">
    <property type="entry name" value="IPdP_isomerase"/>
</dbReference>